<dbReference type="GO" id="GO:0022857">
    <property type="term" value="F:transmembrane transporter activity"/>
    <property type="evidence" value="ECO:0007669"/>
    <property type="project" value="UniProtKB-UniRule"/>
</dbReference>
<dbReference type="EMBL" id="WMIE01000002">
    <property type="protein sequence ID" value="MTH77327.1"/>
    <property type="molecule type" value="Genomic_DNA"/>
</dbReference>
<evidence type="ECO:0000256" key="9">
    <source>
        <dbReference type="RuleBase" id="RU369079"/>
    </source>
</evidence>
<keyword evidence="6 9" id="KW-1133">Transmembrane helix</keyword>
<comment type="function">
    <text evidence="9">Part of the tripartite ATP-independent periplasmic (TRAP) transport system.</text>
</comment>
<evidence type="ECO:0000256" key="8">
    <source>
        <dbReference type="ARBA" id="ARBA00038436"/>
    </source>
</evidence>
<dbReference type="GO" id="GO:0015740">
    <property type="term" value="P:C4-dicarboxylate transport"/>
    <property type="evidence" value="ECO:0007669"/>
    <property type="project" value="TreeGrafter"/>
</dbReference>
<evidence type="ECO:0000256" key="1">
    <source>
        <dbReference type="ARBA" id="ARBA00004429"/>
    </source>
</evidence>
<dbReference type="InterPro" id="IPR007387">
    <property type="entry name" value="TRAP_DctQ"/>
</dbReference>
<dbReference type="GO" id="GO:0005886">
    <property type="term" value="C:plasma membrane"/>
    <property type="evidence" value="ECO:0007669"/>
    <property type="project" value="UniProtKB-SubCell"/>
</dbReference>
<accession>A0A6L6J9I1</accession>
<dbReference type="AlphaFoldDB" id="A0A6L6J9I1"/>
<keyword evidence="3" id="KW-1003">Cell membrane</keyword>
<dbReference type="InterPro" id="IPR055348">
    <property type="entry name" value="DctQ"/>
</dbReference>
<evidence type="ECO:0000256" key="7">
    <source>
        <dbReference type="ARBA" id="ARBA00023136"/>
    </source>
</evidence>
<protein>
    <recommendedName>
        <fullName evidence="9">TRAP transporter small permease protein</fullName>
    </recommendedName>
</protein>
<evidence type="ECO:0000256" key="4">
    <source>
        <dbReference type="ARBA" id="ARBA00022519"/>
    </source>
</evidence>
<evidence type="ECO:0000256" key="3">
    <source>
        <dbReference type="ARBA" id="ARBA00022475"/>
    </source>
</evidence>
<comment type="caution">
    <text evidence="11">The sequence shown here is derived from an EMBL/GenBank/DDBJ whole genome shotgun (WGS) entry which is preliminary data.</text>
</comment>
<dbReference type="Proteomes" id="UP000478183">
    <property type="component" value="Unassembled WGS sequence"/>
</dbReference>
<dbReference type="Pfam" id="PF04290">
    <property type="entry name" value="DctQ"/>
    <property type="match status" value="1"/>
</dbReference>
<feature type="transmembrane region" description="Helical" evidence="9">
    <location>
        <begin position="134"/>
        <end position="155"/>
    </location>
</feature>
<evidence type="ECO:0000256" key="2">
    <source>
        <dbReference type="ARBA" id="ARBA00022448"/>
    </source>
</evidence>
<keyword evidence="2 9" id="KW-0813">Transport</keyword>
<evidence type="ECO:0000256" key="6">
    <source>
        <dbReference type="ARBA" id="ARBA00022989"/>
    </source>
</evidence>
<reference evidence="11 12" key="1">
    <citation type="submission" date="2019-11" db="EMBL/GenBank/DDBJ databases">
        <authorList>
            <person name="Dong K."/>
        </authorList>
    </citation>
    <scope>NUCLEOTIDE SEQUENCE [LARGE SCALE GENOMIC DNA]</scope>
    <source>
        <strain evidence="11 12">NBRC 111993</strain>
    </source>
</reference>
<feature type="transmembrane region" description="Helical" evidence="9">
    <location>
        <begin position="92"/>
        <end position="114"/>
    </location>
</feature>
<name>A0A6L6J9I1_9RHOB</name>
<organism evidence="11 12">
    <name type="scientific">Paracoccus aestuariivivens</name>
    <dbReference type="NCBI Taxonomy" id="1820333"/>
    <lineage>
        <taxon>Bacteria</taxon>
        <taxon>Pseudomonadati</taxon>
        <taxon>Pseudomonadota</taxon>
        <taxon>Alphaproteobacteria</taxon>
        <taxon>Rhodobacterales</taxon>
        <taxon>Paracoccaceae</taxon>
        <taxon>Paracoccus</taxon>
    </lineage>
</organism>
<keyword evidence="12" id="KW-1185">Reference proteome</keyword>
<gene>
    <name evidence="11" type="ORF">GL286_06270</name>
</gene>
<dbReference type="RefSeq" id="WP_155094704.1">
    <property type="nucleotide sequence ID" value="NZ_WMIE01000002.1"/>
</dbReference>
<evidence type="ECO:0000256" key="5">
    <source>
        <dbReference type="ARBA" id="ARBA00022692"/>
    </source>
</evidence>
<feature type="transmembrane region" description="Helical" evidence="9">
    <location>
        <begin position="50"/>
        <end position="71"/>
    </location>
</feature>
<dbReference type="PANTHER" id="PTHR35011:SF11">
    <property type="entry name" value="TRAP TRANSPORTER SMALL PERMEASE PROTEIN"/>
    <property type="match status" value="1"/>
</dbReference>
<comment type="subcellular location">
    <subcellularLocation>
        <location evidence="1 9">Cell inner membrane</location>
        <topology evidence="1 9">Multi-pass membrane protein</topology>
    </subcellularLocation>
</comment>
<dbReference type="OrthoDB" id="4964541at2"/>
<feature type="domain" description="Tripartite ATP-independent periplasmic transporters DctQ component" evidence="10">
    <location>
        <begin position="30"/>
        <end position="158"/>
    </location>
</feature>
<comment type="similarity">
    <text evidence="8 9">Belongs to the TRAP transporter small permease family.</text>
</comment>
<feature type="transmembrane region" description="Helical" evidence="9">
    <location>
        <begin position="20"/>
        <end position="44"/>
    </location>
</feature>
<evidence type="ECO:0000313" key="12">
    <source>
        <dbReference type="Proteomes" id="UP000478183"/>
    </source>
</evidence>
<evidence type="ECO:0000259" key="10">
    <source>
        <dbReference type="Pfam" id="PF04290"/>
    </source>
</evidence>
<keyword evidence="7 9" id="KW-0472">Membrane</keyword>
<keyword evidence="4 9" id="KW-0997">Cell inner membrane</keyword>
<keyword evidence="5 9" id="KW-0812">Transmembrane</keyword>
<evidence type="ECO:0000313" key="11">
    <source>
        <dbReference type="EMBL" id="MTH77327.1"/>
    </source>
</evidence>
<proteinExistence type="inferred from homology"/>
<comment type="subunit">
    <text evidence="9">The complex comprises the extracytoplasmic solute receptor protein and the two transmembrane proteins.</text>
</comment>
<sequence length="172" mass="18958">MRDFLLAAERFTGRLASVALWVAGIGLTLMTVFVFAQVFVRYVMNSSLHWAEPGSVLIMGWFIFLGAAVGIREGTHLSFDVLLMIMPEWLQGWMHTISDIAIAAFGVGMTYYGWSLAAKAADNVIPGLGLSRAFDFAPIIGGGVLLVIFAFERILRRLVGLRTLRFGDLVEE</sequence>
<dbReference type="PANTHER" id="PTHR35011">
    <property type="entry name" value="2,3-DIKETO-L-GULONATE TRAP TRANSPORTER SMALL PERMEASE PROTEIN YIAM"/>
    <property type="match status" value="1"/>
</dbReference>